<accession>A0A0J9TE03</accession>
<keyword evidence="1" id="KW-0472">Membrane</keyword>
<feature type="transmembrane region" description="Helical" evidence="1">
    <location>
        <begin position="322"/>
        <end position="341"/>
    </location>
</feature>
<dbReference type="AlphaFoldDB" id="A0A0J9TE03"/>
<dbReference type="OrthoDB" id="388879at2759"/>
<dbReference type="Proteomes" id="UP000053776">
    <property type="component" value="Unassembled WGS sequence"/>
</dbReference>
<evidence type="ECO:0000256" key="1">
    <source>
        <dbReference type="SAM" id="Phobius"/>
    </source>
</evidence>
<organism evidence="2 3">
    <name type="scientific">Plasmodium vivax Mauritania I</name>
    <dbReference type="NCBI Taxonomy" id="1035515"/>
    <lineage>
        <taxon>Eukaryota</taxon>
        <taxon>Sar</taxon>
        <taxon>Alveolata</taxon>
        <taxon>Apicomplexa</taxon>
        <taxon>Aconoidasida</taxon>
        <taxon>Haemosporida</taxon>
        <taxon>Plasmodiidae</taxon>
        <taxon>Plasmodium</taxon>
        <taxon>Plasmodium (Plasmodium)</taxon>
    </lineage>
</organism>
<proteinExistence type="predicted"/>
<dbReference type="InterPro" id="IPR008780">
    <property type="entry name" value="Plasmodium_Vir"/>
</dbReference>
<name>A0A0J9TE03_PLAVI</name>
<feature type="transmembrane region" description="Helical" evidence="1">
    <location>
        <begin position="348"/>
        <end position="369"/>
    </location>
</feature>
<keyword evidence="1" id="KW-1133">Transmembrane helix</keyword>
<feature type="transmembrane region" description="Helical" evidence="1">
    <location>
        <begin position="375"/>
        <end position="396"/>
    </location>
</feature>
<reference evidence="2 3" key="1">
    <citation type="submission" date="2011-08" db="EMBL/GenBank/DDBJ databases">
        <title>The Genome Sequence of Plasmodium vivax Mauritania I.</title>
        <authorList>
            <consortium name="The Broad Institute Genome Sequencing Platform"/>
            <consortium name="The Broad Institute Genome Sequencing Center for Infectious Disease"/>
            <person name="Neafsey D."/>
            <person name="Carlton J."/>
            <person name="Barnwell J."/>
            <person name="Collins W."/>
            <person name="Escalante A."/>
            <person name="Mullikin J."/>
            <person name="Saul A."/>
            <person name="Guigo R."/>
            <person name="Camara F."/>
            <person name="Young S.K."/>
            <person name="Zeng Q."/>
            <person name="Gargeya S."/>
            <person name="Fitzgerald M."/>
            <person name="Haas B."/>
            <person name="Abouelleil A."/>
            <person name="Alvarado L."/>
            <person name="Arachchi H.M."/>
            <person name="Berlin A."/>
            <person name="Brown A."/>
            <person name="Chapman S.B."/>
            <person name="Chen Z."/>
            <person name="Dunbar C."/>
            <person name="Freedman E."/>
            <person name="Gearin G."/>
            <person name="Gellesch M."/>
            <person name="Goldberg J."/>
            <person name="Griggs A."/>
            <person name="Gujja S."/>
            <person name="Heiman D."/>
            <person name="Howarth C."/>
            <person name="Larson L."/>
            <person name="Lui A."/>
            <person name="MacDonald P.J.P."/>
            <person name="Montmayeur A."/>
            <person name="Murphy C."/>
            <person name="Neiman D."/>
            <person name="Pearson M."/>
            <person name="Priest M."/>
            <person name="Roberts A."/>
            <person name="Saif S."/>
            <person name="Shea T."/>
            <person name="Shenoy N."/>
            <person name="Sisk P."/>
            <person name="Stolte C."/>
            <person name="Sykes S."/>
            <person name="Wortman J."/>
            <person name="Nusbaum C."/>
            <person name="Birren B."/>
        </authorList>
    </citation>
    <scope>NUCLEOTIDE SEQUENCE [LARGE SCALE GENOMIC DNA]</scope>
    <source>
        <strain evidence="2 3">Mauritania I</strain>
    </source>
</reference>
<dbReference type="EMBL" id="KQ235036">
    <property type="protein sequence ID" value="KMZ93715.1"/>
    <property type="molecule type" value="Genomic_DNA"/>
</dbReference>
<evidence type="ECO:0000313" key="2">
    <source>
        <dbReference type="EMBL" id="KMZ93715.1"/>
    </source>
</evidence>
<keyword evidence="1" id="KW-0812">Transmembrane</keyword>
<protein>
    <submittedName>
        <fullName evidence="2">Variable surface protein Vir12</fullName>
    </submittedName>
</protein>
<dbReference type="Pfam" id="PF05795">
    <property type="entry name" value="Plasmodium_Vir"/>
    <property type="match status" value="1"/>
</dbReference>
<evidence type="ECO:0000313" key="3">
    <source>
        <dbReference type="Proteomes" id="UP000053776"/>
    </source>
</evidence>
<gene>
    <name evidence="2" type="ORF">PVMG_05299</name>
</gene>
<sequence>MLKKNGKTSGASSSIFDATDLKLHRLHETFFVVPRTLTTDSNCNPLESQQSGAKNLCNSAVHFVKELSGKKGTDIKERCDYLPYWLHEEIGNLYKEHNKIINSIPFIKALIEAVGKATKTIIKDKCNSLHYDGLITLDEWKIRKLLYIYFKKFDELSRDVNRTNNDKCSKHNKYLNSIDSLYKTYYTKLGCGGWFTFGPDYFPCRSWHNPNRLLPKVKTCKDQSTSGSSGFLFWPFGGGSSSSRSSSSSQVGTGKAVSTSVPKGGPATLVAGSTGAVSAQGSKLTAVQTPRPVDPATVGRVDAAGTLLGQDLVKGSTERKNIKVLIIMIIMIMEIMIIKMMMMMVNMLIMVIVIIVINMIVVINTIVVIIVINTIVVIIVINMMTMLAMEIMIIMMSMMSMKKNYQDADQKIHTVIATGGKYACHISRDVTLITNMG</sequence>